<dbReference type="Gene3D" id="3.60.15.10">
    <property type="entry name" value="Ribonuclease Z/Hydroxyacylglutathione hydrolase-like"/>
    <property type="match status" value="1"/>
</dbReference>
<accession>A0ABS4EBC0</accession>
<dbReference type="SMART" id="SM00849">
    <property type="entry name" value="Lactamase_B"/>
    <property type="match status" value="1"/>
</dbReference>
<sequence>MSKISVIEFDFILNKHVDRIFPVIISDDNDMIMIDCGYPGSLDLLENAALKKGIDLSKLTKIIITHHDFDHFGALAEFKEKYPNIETISSSYDKRFISGEETSLRIVNARSRRNSMSRTERVMNQHAKKKFTILKKVKIDRCVTGGDSFDWCGGIEIISTPGHMPGHISVYLKESKTLVTGDALVLYKGRLLTANPRTNIDNRLAKKSAKKLLNYDIKKIICYHGGEYTKNIKESIERI</sequence>
<protein>
    <submittedName>
        <fullName evidence="2">Glyoxylase-like metal-dependent hydrolase (Beta-lactamase superfamily II)</fullName>
    </submittedName>
</protein>
<keyword evidence="3" id="KW-1185">Reference proteome</keyword>
<dbReference type="PANTHER" id="PTHR42951:SF15">
    <property type="entry name" value="METALLO-BETA-LACTAMASE SUPERFAMILY PROTEIN"/>
    <property type="match status" value="1"/>
</dbReference>
<organism evidence="2 3">
    <name type="scientific">Metaclostridioides mangenotii</name>
    <dbReference type="NCBI Taxonomy" id="1540"/>
    <lineage>
        <taxon>Bacteria</taxon>
        <taxon>Bacillati</taxon>
        <taxon>Bacillota</taxon>
        <taxon>Clostridia</taxon>
        <taxon>Peptostreptococcales</taxon>
        <taxon>Peptostreptococcaceae</taxon>
        <taxon>Metaclostridioides</taxon>
    </lineage>
</organism>
<dbReference type="PANTHER" id="PTHR42951">
    <property type="entry name" value="METALLO-BETA-LACTAMASE DOMAIN-CONTAINING"/>
    <property type="match status" value="1"/>
</dbReference>
<evidence type="ECO:0000313" key="3">
    <source>
        <dbReference type="Proteomes" id="UP000767291"/>
    </source>
</evidence>
<reference evidence="2 3" key="1">
    <citation type="submission" date="2021-03" db="EMBL/GenBank/DDBJ databases">
        <title>Genomic Encyclopedia of Type Strains, Phase IV (KMG-IV): sequencing the most valuable type-strain genomes for metagenomic binning, comparative biology and taxonomic classification.</title>
        <authorList>
            <person name="Goeker M."/>
        </authorList>
    </citation>
    <scope>NUCLEOTIDE SEQUENCE [LARGE SCALE GENOMIC DNA]</scope>
    <source>
        <strain evidence="2 3">DSM 1289</strain>
    </source>
</reference>
<dbReference type="InterPro" id="IPR036866">
    <property type="entry name" value="RibonucZ/Hydroxyglut_hydro"/>
</dbReference>
<proteinExistence type="predicted"/>
<dbReference type="InterPro" id="IPR050855">
    <property type="entry name" value="NDM-1-like"/>
</dbReference>
<dbReference type="RefSeq" id="WP_209456689.1">
    <property type="nucleotide sequence ID" value="NZ_BAAACS010000002.1"/>
</dbReference>
<evidence type="ECO:0000313" key="2">
    <source>
        <dbReference type="EMBL" id="MBP1855241.1"/>
    </source>
</evidence>
<dbReference type="SUPFAM" id="SSF56281">
    <property type="entry name" value="Metallo-hydrolase/oxidoreductase"/>
    <property type="match status" value="1"/>
</dbReference>
<name>A0ABS4EBC0_9FIRM</name>
<evidence type="ECO:0000259" key="1">
    <source>
        <dbReference type="SMART" id="SM00849"/>
    </source>
</evidence>
<comment type="caution">
    <text evidence="2">The sequence shown here is derived from an EMBL/GenBank/DDBJ whole genome shotgun (WGS) entry which is preliminary data.</text>
</comment>
<dbReference type="Pfam" id="PF00753">
    <property type="entry name" value="Lactamase_B"/>
    <property type="match status" value="1"/>
</dbReference>
<dbReference type="InterPro" id="IPR001279">
    <property type="entry name" value="Metallo-B-lactamas"/>
</dbReference>
<dbReference type="Proteomes" id="UP000767291">
    <property type="component" value="Unassembled WGS sequence"/>
</dbReference>
<feature type="domain" description="Metallo-beta-lactamase" evidence="1">
    <location>
        <begin position="19"/>
        <end position="224"/>
    </location>
</feature>
<dbReference type="CDD" id="cd07721">
    <property type="entry name" value="yflN-like_MBL-fold"/>
    <property type="match status" value="1"/>
</dbReference>
<gene>
    <name evidence="2" type="ORF">J2Z43_001634</name>
</gene>
<dbReference type="EMBL" id="JAGGJX010000002">
    <property type="protein sequence ID" value="MBP1855241.1"/>
    <property type="molecule type" value="Genomic_DNA"/>
</dbReference>